<proteinExistence type="predicted"/>
<sequence>MVISIWRCESVGFAMQKSRFYRAKPTLLEYKTIGFVKC</sequence>
<accession>A0AAD1BH91</accession>
<reference evidence="1 2" key="1">
    <citation type="submission" date="2015-07" db="EMBL/GenBank/DDBJ databases">
        <title>Complete genome sequence of Prevotella intermedia strain 17-2.</title>
        <authorList>
            <person name="Nambu T."/>
        </authorList>
    </citation>
    <scope>NUCLEOTIDE SEQUENCE [LARGE SCALE GENOMIC DNA]</scope>
    <source>
        <strain evidence="1 2">17-2</strain>
    </source>
</reference>
<protein>
    <submittedName>
        <fullName evidence="1">Uncharacterized protein</fullName>
    </submittedName>
</protein>
<evidence type="ECO:0000313" key="1">
    <source>
        <dbReference type="EMBL" id="BAR95071.1"/>
    </source>
</evidence>
<dbReference type="Proteomes" id="UP000067008">
    <property type="component" value="Chromosome 2"/>
</dbReference>
<organism evidence="1 2">
    <name type="scientific">Prevotella intermedia</name>
    <dbReference type="NCBI Taxonomy" id="28131"/>
    <lineage>
        <taxon>Bacteria</taxon>
        <taxon>Pseudomonadati</taxon>
        <taxon>Bacteroidota</taxon>
        <taxon>Bacteroidia</taxon>
        <taxon>Bacteroidales</taxon>
        <taxon>Prevotellaceae</taxon>
        <taxon>Prevotella</taxon>
    </lineage>
</organism>
<dbReference type="AlphaFoldDB" id="A0AAD1BH91"/>
<name>A0AAD1BH91_PREIN</name>
<dbReference type="EMBL" id="AP014925">
    <property type="protein sequence ID" value="BAR95071.1"/>
    <property type="molecule type" value="Genomic_DNA"/>
</dbReference>
<evidence type="ECO:0000313" key="2">
    <source>
        <dbReference type="Proteomes" id="UP000067008"/>
    </source>
</evidence>
<gene>
    <name evidence="1" type="ORF">PI172_0343</name>
</gene>